<evidence type="ECO:0000256" key="1">
    <source>
        <dbReference type="ARBA" id="ARBA00022679"/>
    </source>
</evidence>
<dbReference type="EMBL" id="FNBE01000004">
    <property type="protein sequence ID" value="SDF22978.1"/>
    <property type="molecule type" value="Genomic_DNA"/>
</dbReference>
<dbReference type="InterPro" id="IPR003018">
    <property type="entry name" value="GAF"/>
</dbReference>
<dbReference type="SMART" id="SM00065">
    <property type="entry name" value="GAF"/>
    <property type="match status" value="2"/>
</dbReference>
<keyword evidence="3" id="KW-0902">Two-component regulatory system</keyword>
<sequence length="529" mass="56323">MLSGLRLDQLLGEVQERLGEIRLARDRVQGLLDAVLAVASGLELETTLERIVQAAVDLVDARFGGLGVLAPDGSLDRFIDVGLDPHARAGLLGHPPEGKGLIGQLIVAPQPLRLADLESHPSSAGMPPGHPRMHSFLGVPVRVRDAVYGNLYLTEKRGGGEFTADDEVMLAALAAAAGIAVQNADLFEQTRLRQHWLEALGEIRSAVLADADEPDVLALVALRSQELTRSVAAVVALPGEDGGFTVAARSGDPTGTELDEALLLEVAESRNPVLAEGPTVAVPLRAAERVMGVLVGFRRPGDAAFRPDEIPLLDSFAQQAALALELGERNRAQRRLDVLSDRDRIARDLHDHVIQRLFATGLRLQSTLKLDARAEVRARIEQAVADLDRTVRDIRTSIFDLHTAGGDGVRRTLLDAVTEAGEGVRTSVRTAGPVDTMVPPELAAHVAAVAREGVTNAVRHGRAAAVTVTLDVGPAELLLEVVDDGRGITEGVARSGLRNLAARARELGGSLDVRPLRDGGTRLSWRVPV</sequence>
<name>A0A1G7JDJ9_PSEOR</name>
<dbReference type="InterPro" id="IPR050482">
    <property type="entry name" value="Sensor_HK_TwoCompSys"/>
</dbReference>
<dbReference type="SUPFAM" id="SSF55781">
    <property type="entry name" value="GAF domain-like"/>
    <property type="match status" value="2"/>
</dbReference>
<evidence type="ECO:0000256" key="3">
    <source>
        <dbReference type="ARBA" id="ARBA00023012"/>
    </source>
</evidence>
<feature type="domain" description="GAF" evidence="4">
    <location>
        <begin position="212"/>
        <end position="334"/>
    </location>
</feature>
<dbReference type="STRING" id="366584.SAMN05216377_10420"/>
<dbReference type="Pfam" id="PF07730">
    <property type="entry name" value="HisKA_3"/>
    <property type="match status" value="1"/>
</dbReference>
<evidence type="ECO:0000256" key="2">
    <source>
        <dbReference type="ARBA" id="ARBA00022777"/>
    </source>
</evidence>
<dbReference type="Gene3D" id="3.30.450.40">
    <property type="match status" value="2"/>
</dbReference>
<dbReference type="PANTHER" id="PTHR24421">
    <property type="entry name" value="NITRATE/NITRITE SENSOR PROTEIN NARX-RELATED"/>
    <property type="match status" value="1"/>
</dbReference>
<organism evidence="5 6">
    <name type="scientific">Pseudonocardia oroxyli</name>
    <dbReference type="NCBI Taxonomy" id="366584"/>
    <lineage>
        <taxon>Bacteria</taxon>
        <taxon>Bacillati</taxon>
        <taxon>Actinomycetota</taxon>
        <taxon>Actinomycetes</taxon>
        <taxon>Pseudonocardiales</taxon>
        <taxon>Pseudonocardiaceae</taxon>
        <taxon>Pseudonocardia</taxon>
    </lineage>
</organism>
<feature type="domain" description="GAF" evidence="4">
    <location>
        <begin position="43"/>
        <end position="191"/>
    </location>
</feature>
<keyword evidence="2" id="KW-0418">Kinase</keyword>
<dbReference type="Pfam" id="PF13492">
    <property type="entry name" value="GAF_3"/>
    <property type="match status" value="1"/>
</dbReference>
<proteinExistence type="predicted"/>
<dbReference type="SUPFAM" id="SSF55874">
    <property type="entry name" value="ATPase domain of HSP90 chaperone/DNA topoisomerase II/histidine kinase"/>
    <property type="match status" value="1"/>
</dbReference>
<evidence type="ECO:0000313" key="5">
    <source>
        <dbReference type="EMBL" id="SDF22978.1"/>
    </source>
</evidence>
<dbReference type="CDD" id="cd16917">
    <property type="entry name" value="HATPase_UhpB-NarQ-NarX-like"/>
    <property type="match status" value="1"/>
</dbReference>
<dbReference type="GO" id="GO:0046983">
    <property type="term" value="F:protein dimerization activity"/>
    <property type="evidence" value="ECO:0007669"/>
    <property type="project" value="InterPro"/>
</dbReference>
<dbReference type="InterPro" id="IPR036890">
    <property type="entry name" value="HATPase_C_sf"/>
</dbReference>
<dbReference type="OrthoDB" id="5241249at2"/>
<dbReference type="Gene3D" id="3.30.565.10">
    <property type="entry name" value="Histidine kinase-like ATPase, C-terminal domain"/>
    <property type="match status" value="1"/>
</dbReference>
<dbReference type="GO" id="GO:0016020">
    <property type="term" value="C:membrane"/>
    <property type="evidence" value="ECO:0007669"/>
    <property type="project" value="InterPro"/>
</dbReference>
<evidence type="ECO:0000259" key="4">
    <source>
        <dbReference type="SMART" id="SM00065"/>
    </source>
</evidence>
<dbReference type="PANTHER" id="PTHR24421:SF56">
    <property type="entry name" value="OXYGEN SENSOR HISTIDINE KINASE RESPONSE REGULATOR DOST"/>
    <property type="match status" value="1"/>
</dbReference>
<dbReference type="Gene3D" id="1.20.5.1930">
    <property type="match status" value="1"/>
</dbReference>
<dbReference type="Proteomes" id="UP000198967">
    <property type="component" value="Unassembled WGS sequence"/>
</dbReference>
<dbReference type="InterPro" id="IPR011712">
    <property type="entry name" value="Sig_transdc_His_kin_sub3_dim/P"/>
</dbReference>
<accession>A0A1G7JDJ9</accession>
<protein>
    <submittedName>
        <fullName evidence="5">GAF domain-containing protein</fullName>
    </submittedName>
</protein>
<dbReference type="Pfam" id="PF02518">
    <property type="entry name" value="HATPase_c"/>
    <property type="match status" value="1"/>
</dbReference>
<dbReference type="AlphaFoldDB" id="A0A1G7JDJ9"/>
<gene>
    <name evidence="5" type="ORF">SAMN05216377_10420</name>
</gene>
<dbReference type="Pfam" id="PF13185">
    <property type="entry name" value="GAF_2"/>
    <property type="match status" value="1"/>
</dbReference>
<keyword evidence="1" id="KW-0808">Transferase</keyword>
<dbReference type="InterPro" id="IPR029016">
    <property type="entry name" value="GAF-like_dom_sf"/>
</dbReference>
<dbReference type="GO" id="GO:0000155">
    <property type="term" value="F:phosphorelay sensor kinase activity"/>
    <property type="evidence" value="ECO:0007669"/>
    <property type="project" value="InterPro"/>
</dbReference>
<dbReference type="InterPro" id="IPR003594">
    <property type="entry name" value="HATPase_dom"/>
</dbReference>
<keyword evidence="6" id="KW-1185">Reference proteome</keyword>
<reference evidence="5 6" key="1">
    <citation type="submission" date="2016-10" db="EMBL/GenBank/DDBJ databases">
        <authorList>
            <person name="de Groot N.N."/>
        </authorList>
    </citation>
    <scope>NUCLEOTIDE SEQUENCE [LARGE SCALE GENOMIC DNA]</scope>
    <source>
        <strain evidence="5 6">CGMCC 4.3143</strain>
    </source>
</reference>
<evidence type="ECO:0000313" key="6">
    <source>
        <dbReference type="Proteomes" id="UP000198967"/>
    </source>
</evidence>